<keyword evidence="12" id="KW-1185">Reference proteome</keyword>
<feature type="transmembrane region" description="Helical" evidence="7">
    <location>
        <begin position="261"/>
        <end position="287"/>
    </location>
</feature>
<dbReference type="InterPro" id="IPR008276">
    <property type="entry name" value="C_nuclsd_transpt"/>
</dbReference>
<dbReference type="GO" id="GO:0005886">
    <property type="term" value="C:plasma membrane"/>
    <property type="evidence" value="ECO:0007669"/>
    <property type="project" value="UniProtKB-SubCell"/>
</dbReference>
<feature type="domain" description="Concentrative nucleoside transporter N-terminal" evidence="8">
    <location>
        <begin position="6"/>
        <end position="79"/>
    </location>
</feature>
<dbReference type="RefSeq" id="WP_097011440.1">
    <property type="nucleotide sequence ID" value="NZ_LT907975.1"/>
</dbReference>
<evidence type="ECO:0000259" key="9">
    <source>
        <dbReference type="Pfam" id="PF07662"/>
    </source>
</evidence>
<feature type="transmembrane region" description="Helical" evidence="7">
    <location>
        <begin position="173"/>
        <end position="195"/>
    </location>
</feature>
<evidence type="ECO:0000256" key="5">
    <source>
        <dbReference type="ARBA" id="ARBA00022989"/>
    </source>
</evidence>
<dbReference type="InterPro" id="IPR002668">
    <property type="entry name" value="CNT_N_dom"/>
</dbReference>
<accession>A0A2C8F6X2</accession>
<feature type="transmembrane region" description="Helical" evidence="7">
    <location>
        <begin position="29"/>
        <end position="47"/>
    </location>
</feature>
<dbReference type="Proteomes" id="UP000219215">
    <property type="component" value="Chromosome DPRO"/>
</dbReference>
<dbReference type="PANTHER" id="PTHR10590">
    <property type="entry name" value="SODIUM/NUCLEOSIDE COTRANSPORTER"/>
    <property type="match status" value="1"/>
</dbReference>
<dbReference type="EMBL" id="LT907975">
    <property type="protein sequence ID" value="SOB58368.1"/>
    <property type="molecule type" value="Genomic_DNA"/>
</dbReference>
<evidence type="ECO:0000259" key="8">
    <source>
        <dbReference type="Pfam" id="PF01773"/>
    </source>
</evidence>
<feature type="transmembrane region" description="Helical" evidence="7">
    <location>
        <begin position="207"/>
        <end position="226"/>
    </location>
</feature>
<evidence type="ECO:0000259" key="10">
    <source>
        <dbReference type="Pfam" id="PF07670"/>
    </source>
</evidence>
<evidence type="ECO:0000256" key="2">
    <source>
        <dbReference type="ARBA" id="ARBA00009033"/>
    </source>
</evidence>
<evidence type="ECO:0000313" key="11">
    <source>
        <dbReference type="EMBL" id="SOB58368.1"/>
    </source>
</evidence>
<dbReference type="GO" id="GO:0015293">
    <property type="term" value="F:symporter activity"/>
    <property type="evidence" value="ECO:0007669"/>
    <property type="project" value="TreeGrafter"/>
</dbReference>
<evidence type="ECO:0000256" key="1">
    <source>
        <dbReference type="ARBA" id="ARBA00004651"/>
    </source>
</evidence>
<dbReference type="AlphaFoldDB" id="A0A2C8F6X2"/>
<feature type="transmembrane region" description="Helical" evidence="7">
    <location>
        <begin position="390"/>
        <end position="412"/>
    </location>
</feature>
<feature type="transmembrane region" description="Helical" evidence="7">
    <location>
        <begin position="93"/>
        <end position="118"/>
    </location>
</feature>
<organism evidence="11 12">
    <name type="scientific">Pseudodesulfovibrio profundus</name>
    <dbReference type="NCBI Taxonomy" id="57320"/>
    <lineage>
        <taxon>Bacteria</taxon>
        <taxon>Pseudomonadati</taxon>
        <taxon>Thermodesulfobacteriota</taxon>
        <taxon>Desulfovibrionia</taxon>
        <taxon>Desulfovibrionales</taxon>
        <taxon>Desulfovibrionaceae</taxon>
    </lineage>
</organism>
<dbReference type="KEGG" id="pprf:DPRO_1472"/>
<sequence>MLQSGFGLLALVLLAWLMSENRGKVRISGVAIGVGLQLILGLLMLKVPIFEQIFLGLNSVALAIEKATMAGTSFVFGYLGGGPLPFEEPYPGAGFILAFRALPIILIMSVISAVLYYWRVLPVIVSAFSYCLEKTMKIGGALGVGAASNIFVGMVEAPLMVKPYLGRMTRSELFTIMTCGMATIAGTMLVLYASILAPVIPNAMGQILAASIISAPAAILIARVMVPETAKHMTEGSIVPPREAASTMDAVTLGTSDGIKILLNVVAMLLVLVALVSLINAGLAFLPDVMGAPLTLQRMLGWIMAPVVWLIGIPWAEAQTAGTLMGTKTILNEFLAYLELAKLEPGVLSERSRVIMTYAMCGFANFGSLGIMIGGLSVMAPQRRDEIVQLGAKSIISGTLATLMTGAVVGVIL</sequence>
<proteinExistence type="inferred from homology"/>
<reference evidence="12" key="1">
    <citation type="submission" date="2017-09" db="EMBL/GenBank/DDBJ databases">
        <authorList>
            <person name="Regsiter A."/>
            <person name="William W."/>
        </authorList>
    </citation>
    <scope>NUCLEOTIDE SEQUENCE [LARGE SCALE GENOMIC DNA]</scope>
    <source>
        <strain evidence="12">500-1</strain>
    </source>
</reference>
<dbReference type="Pfam" id="PF07662">
    <property type="entry name" value="Nucleos_tra2_C"/>
    <property type="match status" value="1"/>
</dbReference>
<evidence type="ECO:0000256" key="7">
    <source>
        <dbReference type="SAM" id="Phobius"/>
    </source>
</evidence>
<keyword evidence="3" id="KW-1003">Cell membrane</keyword>
<evidence type="ECO:0000256" key="3">
    <source>
        <dbReference type="ARBA" id="ARBA00022475"/>
    </source>
</evidence>
<protein>
    <submittedName>
        <fullName evidence="11">Na+ dependent nucleoside transporter domain protein</fullName>
    </submittedName>
</protein>
<comment type="similarity">
    <text evidence="2">Belongs to the concentrative nucleoside transporter (CNT) (TC 2.A.41) family.</text>
</comment>
<gene>
    <name evidence="11" type="ORF">DPRO_1472</name>
</gene>
<dbReference type="OrthoDB" id="9766455at2"/>
<keyword evidence="5 7" id="KW-1133">Transmembrane helix</keyword>
<evidence type="ECO:0000256" key="6">
    <source>
        <dbReference type="ARBA" id="ARBA00023136"/>
    </source>
</evidence>
<dbReference type="InterPro" id="IPR011642">
    <property type="entry name" value="Gate_dom"/>
</dbReference>
<dbReference type="Pfam" id="PF01773">
    <property type="entry name" value="Nucleos_tra2_N"/>
    <property type="match status" value="1"/>
</dbReference>
<feature type="transmembrane region" description="Helical" evidence="7">
    <location>
        <begin position="59"/>
        <end position="81"/>
    </location>
</feature>
<feature type="transmembrane region" description="Helical" evidence="7">
    <location>
        <begin position="299"/>
        <end position="316"/>
    </location>
</feature>
<dbReference type="PANTHER" id="PTHR10590:SF4">
    <property type="entry name" value="SOLUTE CARRIER FAMILY 28 MEMBER 3"/>
    <property type="match status" value="1"/>
</dbReference>
<dbReference type="InterPro" id="IPR011657">
    <property type="entry name" value="CNT_C_dom"/>
</dbReference>
<feature type="domain" description="Concentrative nucleoside transporter C-terminal" evidence="9">
    <location>
        <begin position="207"/>
        <end position="410"/>
    </location>
</feature>
<dbReference type="GO" id="GO:0005337">
    <property type="term" value="F:nucleoside transmembrane transporter activity"/>
    <property type="evidence" value="ECO:0007669"/>
    <property type="project" value="InterPro"/>
</dbReference>
<comment type="subcellular location">
    <subcellularLocation>
        <location evidence="1">Cell membrane</location>
        <topology evidence="1">Multi-pass membrane protein</topology>
    </subcellularLocation>
</comment>
<keyword evidence="4 7" id="KW-0812">Transmembrane</keyword>
<feature type="transmembrane region" description="Helical" evidence="7">
    <location>
        <begin position="355"/>
        <end position="378"/>
    </location>
</feature>
<keyword evidence="6 7" id="KW-0472">Membrane</keyword>
<name>A0A2C8F6X2_9BACT</name>
<feature type="transmembrane region" description="Helical" evidence="7">
    <location>
        <begin position="138"/>
        <end position="161"/>
    </location>
</feature>
<evidence type="ECO:0000256" key="4">
    <source>
        <dbReference type="ARBA" id="ARBA00022692"/>
    </source>
</evidence>
<dbReference type="Pfam" id="PF07670">
    <property type="entry name" value="Gate"/>
    <property type="match status" value="1"/>
</dbReference>
<evidence type="ECO:0000313" key="12">
    <source>
        <dbReference type="Proteomes" id="UP000219215"/>
    </source>
</evidence>
<feature type="domain" description="Nucleoside transporter/FeoB GTPase Gate" evidence="10">
    <location>
        <begin position="98"/>
        <end position="198"/>
    </location>
</feature>